<name>A0A1M5DVB6_9BACT</name>
<dbReference type="EMBL" id="FQUO01000011">
    <property type="protein sequence ID" value="SHF70804.1"/>
    <property type="molecule type" value="Genomic_DNA"/>
</dbReference>
<gene>
    <name evidence="1" type="ORF">SAMN05444008_11196</name>
</gene>
<evidence type="ECO:0000313" key="2">
    <source>
        <dbReference type="Proteomes" id="UP000184368"/>
    </source>
</evidence>
<reference evidence="1 2" key="1">
    <citation type="submission" date="2016-11" db="EMBL/GenBank/DDBJ databases">
        <authorList>
            <person name="Jaros S."/>
            <person name="Januszkiewicz K."/>
            <person name="Wedrychowicz H."/>
        </authorList>
    </citation>
    <scope>NUCLEOTIDE SEQUENCE [LARGE SCALE GENOMIC DNA]</scope>
    <source>
        <strain evidence="1 2">DSM 26897</strain>
    </source>
</reference>
<protein>
    <submittedName>
        <fullName evidence="1">Uncharacterized protein</fullName>
    </submittedName>
</protein>
<dbReference type="Proteomes" id="UP000184368">
    <property type="component" value="Unassembled WGS sequence"/>
</dbReference>
<evidence type="ECO:0000313" key="1">
    <source>
        <dbReference type="EMBL" id="SHF70804.1"/>
    </source>
</evidence>
<keyword evidence="2" id="KW-1185">Reference proteome</keyword>
<dbReference type="AlphaFoldDB" id="A0A1M5DVB6"/>
<accession>A0A1M5DVB6</accession>
<organism evidence="1 2">
    <name type="scientific">Cnuella takakiae</name>
    <dbReference type="NCBI Taxonomy" id="1302690"/>
    <lineage>
        <taxon>Bacteria</taxon>
        <taxon>Pseudomonadati</taxon>
        <taxon>Bacteroidota</taxon>
        <taxon>Chitinophagia</taxon>
        <taxon>Chitinophagales</taxon>
        <taxon>Chitinophagaceae</taxon>
        <taxon>Cnuella</taxon>
    </lineage>
</organism>
<proteinExistence type="predicted"/>
<sequence>MLQPFFPTFRVVIYKDSLQLSFFLDEQDAVEEAAALQLQQQLDAALRTQNLGILDDARYNEKGGFQQWTFLGHDAAAMLDLMRPLVAAADFLVGPRATLIIREAGSTKVQVKHLDL</sequence>